<dbReference type="PRINTS" id="PR00176">
    <property type="entry name" value="NANEUSMPORT"/>
</dbReference>
<protein>
    <recommendedName>
        <fullName evidence="8">Transporter</fullName>
    </recommendedName>
</protein>
<keyword evidence="12" id="KW-1185">Reference proteome</keyword>
<evidence type="ECO:0000256" key="1">
    <source>
        <dbReference type="ARBA" id="ARBA00004141"/>
    </source>
</evidence>
<keyword evidence="7" id="KW-1015">Disulfide bond</keyword>
<keyword evidence="5 10" id="KW-0472">Membrane</keyword>
<feature type="transmembrane region" description="Helical" evidence="10">
    <location>
        <begin position="550"/>
        <end position="569"/>
    </location>
</feature>
<dbReference type="PROSITE" id="PS50267">
    <property type="entry name" value="NA_NEUROTRAN_SYMP_3"/>
    <property type="match status" value="1"/>
</dbReference>
<comment type="similarity">
    <text evidence="8">Belongs to the sodium:neurotransmitter symporter (SNF) (TC 2.A.22) family.</text>
</comment>
<keyword evidence="3 8" id="KW-0812">Transmembrane</keyword>
<dbReference type="SUPFAM" id="SSF161070">
    <property type="entry name" value="SNF-like"/>
    <property type="match status" value="1"/>
</dbReference>
<evidence type="ECO:0000256" key="5">
    <source>
        <dbReference type="ARBA" id="ARBA00023136"/>
    </source>
</evidence>
<feature type="transmembrane region" description="Helical" evidence="10">
    <location>
        <begin position="92"/>
        <end position="114"/>
    </location>
</feature>
<gene>
    <name evidence="11" type="ORF">DGYR_LOCUS8528</name>
</gene>
<dbReference type="PROSITE" id="PS00610">
    <property type="entry name" value="NA_NEUROTRAN_SYMP_1"/>
    <property type="match status" value="1"/>
</dbReference>
<comment type="subcellular location">
    <subcellularLocation>
        <location evidence="1">Membrane</location>
        <topology evidence="1">Multi-pass membrane protein</topology>
    </subcellularLocation>
</comment>
<feature type="transmembrane region" description="Helical" evidence="10">
    <location>
        <begin position="589"/>
        <end position="609"/>
    </location>
</feature>
<dbReference type="GO" id="GO:0015375">
    <property type="term" value="F:glycine:sodium symporter activity"/>
    <property type="evidence" value="ECO:0007669"/>
    <property type="project" value="TreeGrafter"/>
</dbReference>
<keyword evidence="6" id="KW-0915">Sodium</keyword>
<feature type="binding site" evidence="6">
    <location>
        <position position="76"/>
    </location>
    <ligand>
        <name>Na(+)</name>
        <dbReference type="ChEBI" id="CHEBI:29101"/>
        <label>1</label>
    </ligand>
</feature>
<feature type="transmembrane region" description="Helical" evidence="10">
    <location>
        <begin position="475"/>
        <end position="500"/>
    </location>
</feature>
<feature type="binding site" evidence="6">
    <location>
        <position position="71"/>
    </location>
    <ligand>
        <name>Na(+)</name>
        <dbReference type="ChEBI" id="CHEBI:29101"/>
        <label>1</label>
    </ligand>
</feature>
<feature type="transmembrane region" description="Helical" evidence="10">
    <location>
        <begin position="135"/>
        <end position="161"/>
    </location>
</feature>
<evidence type="ECO:0000256" key="10">
    <source>
        <dbReference type="SAM" id="Phobius"/>
    </source>
</evidence>
<feature type="binding site" evidence="6">
    <location>
        <position position="72"/>
    </location>
    <ligand>
        <name>Na(+)</name>
        <dbReference type="ChEBI" id="CHEBI:29101"/>
        <label>1</label>
    </ligand>
</feature>
<dbReference type="Pfam" id="PF00209">
    <property type="entry name" value="SNF"/>
    <property type="match status" value="1"/>
</dbReference>
<accession>A0A7I8VY39</accession>
<feature type="transmembrane region" description="Helical" evidence="10">
    <location>
        <begin position="431"/>
        <end position="455"/>
    </location>
</feature>
<feature type="transmembrane region" description="Helical" evidence="10">
    <location>
        <begin position="292"/>
        <end position="311"/>
    </location>
</feature>
<evidence type="ECO:0000256" key="3">
    <source>
        <dbReference type="ARBA" id="ARBA00022692"/>
    </source>
</evidence>
<feature type="transmembrane region" description="Helical" evidence="10">
    <location>
        <begin position="61"/>
        <end position="80"/>
    </location>
</feature>
<dbReference type="PANTHER" id="PTHR11616:SF240">
    <property type="entry name" value="BLOATED TUBULES, ISOFORM B-RELATED"/>
    <property type="match status" value="1"/>
</dbReference>
<evidence type="ECO:0000256" key="4">
    <source>
        <dbReference type="ARBA" id="ARBA00022989"/>
    </source>
</evidence>
<evidence type="ECO:0000256" key="8">
    <source>
        <dbReference type="RuleBase" id="RU003732"/>
    </source>
</evidence>
<organism evidence="11 12">
    <name type="scientific">Dimorphilus gyrociliatus</name>
    <dbReference type="NCBI Taxonomy" id="2664684"/>
    <lineage>
        <taxon>Eukaryota</taxon>
        <taxon>Metazoa</taxon>
        <taxon>Spiralia</taxon>
        <taxon>Lophotrochozoa</taxon>
        <taxon>Annelida</taxon>
        <taxon>Polychaeta</taxon>
        <taxon>Polychaeta incertae sedis</taxon>
        <taxon>Dinophilidae</taxon>
        <taxon>Dimorphilus</taxon>
    </lineage>
</organism>
<dbReference type="InterPro" id="IPR000175">
    <property type="entry name" value="Na/ntran_symport"/>
</dbReference>
<keyword evidence="8" id="KW-0769">Symport</keyword>
<feature type="compositionally biased region" description="Basic and acidic residues" evidence="9">
    <location>
        <begin position="40"/>
        <end position="53"/>
    </location>
</feature>
<evidence type="ECO:0000256" key="9">
    <source>
        <dbReference type="SAM" id="MobiDB-lite"/>
    </source>
</evidence>
<dbReference type="PROSITE" id="PS00754">
    <property type="entry name" value="NA_NEUROTRAN_SYMP_2"/>
    <property type="match status" value="1"/>
</dbReference>
<feature type="transmembrane region" description="Helical" evidence="10">
    <location>
        <begin position="372"/>
        <end position="397"/>
    </location>
</feature>
<feature type="binding site" evidence="6">
    <location>
        <position position="443"/>
    </location>
    <ligand>
        <name>Na(+)</name>
        <dbReference type="ChEBI" id="CHEBI:29101"/>
        <label>1</label>
    </ligand>
</feature>
<sequence>MASEADSQIANEEEFIDLKKTANDKAHIEEGNQLLTSDPESAKEKSDLSSKKNRGEWGGKFEFLLSCLSYAVGLGNLWRFPYLCYKNGGGAFLIPYTVMLLVAGIPLFFLELSFGQKAKEGVISIWKICPLFQGIGWGMFLVSLFISIYYNMIIAWTLFYLGSSFSSDVPWRHCENDWNTGECGVHKFLMLKNCTEILKGLFYNNTCLTRDEIGNSQFEIMSNWTNVSTKADHNSIAYPSDEFFHRNVLQMSEGFHDFGTPNLSLSMALLGAWILVGICLSKGIKSAGRAVYFTATFPYLVLIILLIRGLTLEGSFEGIKFYLTPEWSRLATAKVWGDAAVQIFFSLSPCWGGLITLASYNKTNNNCLRDALVVSIANCLTSFFAGFVIFGIIGFMANEMGLDVGKVAKSGAGLAFIVYPEVVSRLPISPLWAILFFLMLLTLGLGTQFAVVTTVHTTLLDVFPSVLRRGKRPMLVMLGICIFGYLVGLSCTTRGGIYLLQLIDNYAASYSVLIIGLFECSVLSWVYGVDKYIDTISDMLTFRVPIVFKYMWKYVTPIILIAIMLFTWIDYQPSYYGSYIFPTWADSLGWTISMTSVSAIPIVAFYKLFMRKSVEGESFMDKIRDLCKPDDTWGKPFSITKATGNKELYQTNSRSETPSENNEKV</sequence>
<evidence type="ECO:0000313" key="12">
    <source>
        <dbReference type="Proteomes" id="UP000549394"/>
    </source>
</evidence>
<feature type="transmembrane region" description="Helical" evidence="10">
    <location>
        <begin position="506"/>
        <end position="529"/>
    </location>
</feature>
<dbReference type="PANTHER" id="PTHR11616">
    <property type="entry name" value="SODIUM/CHLORIDE DEPENDENT TRANSPORTER"/>
    <property type="match status" value="1"/>
</dbReference>
<feature type="transmembrane region" description="Helical" evidence="10">
    <location>
        <begin position="339"/>
        <end position="360"/>
    </location>
</feature>
<feature type="disulfide bond" evidence="7">
    <location>
        <begin position="174"/>
        <end position="183"/>
    </location>
</feature>
<evidence type="ECO:0000256" key="2">
    <source>
        <dbReference type="ARBA" id="ARBA00022448"/>
    </source>
</evidence>
<keyword evidence="2 8" id="KW-0813">Transport</keyword>
<evidence type="ECO:0000313" key="11">
    <source>
        <dbReference type="EMBL" id="CAD5120424.1"/>
    </source>
</evidence>
<keyword evidence="4 10" id="KW-1133">Transmembrane helix</keyword>
<dbReference type="GO" id="GO:0046872">
    <property type="term" value="F:metal ion binding"/>
    <property type="evidence" value="ECO:0007669"/>
    <property type="project" value="UniProtKB-KW"/>
</dbReference>
<feature type="binding site" evidence="6">
    <location>
        <position position="378"/>
    </location>
    <ligand>
        <name>Na(+)</name>
        <dbReference type="ChEBI" id="CHEBI:29101"/>
        <label>1</label>
    </ligand>
</feature>
<dbReference type="Proteomes" id="UP000549394">
    <property type="component" value="Unassembled WGS sequence"/>
</dbReference>
<keyword evidence="6" id="KW-0479">Metal-binding</keyword>
<dbReference type="EMBL" id="CAJFCJ010000012">
    <property type="protein sequence ID" value="CAD5120424.1"/>
    <property type="molecule type" value="Genomic_DNA"/>
</dbReference>
<feature type="region of interest" description="Disordered" evidence="9">
    <location>
        <begin position="29"/>
        <end position="53"/>
    </location>
</feature>
<evidence type="ECO:0000256" key="7">
    <source>
        <dbReference type="PIRSR" id="PIRSR600175-2"/>
    </source>
</evidence>
<reference evidence="11 12" key="1">
    <citation type="submission" date="2020-08" db="EMBL/GenBank/DDBJ databases">
        <authorList>
            <person name="Hejnol A."/>
        </authorList>
    </citation>
    <scope>NUCLEOTIDE SEQUENCE [LARGE SCALE GENOMIC DNA]</scope>
</reference>
<proteinExistence type="inferred from homology"/>
<dbReference type="AlphaFoldDB" id="A0A7I8VY39"/>
<feature type="binding site" evidence="6">
    <location>
        <position position="346"/>
    </location>
    <ligand>
        <name>Na(+)</name>
        <dbReference type="ChEBI" id="CHEBI:29101"/>
        <label>1</label>
    </ligand>
</feature>
<comment type="caution">
    <text evidence="11">The sequence shown here is derived from an EMBL/GenBank/DDBJ whole genome shotgun (WGS) entry which is preliminary data.</text>
</comment>
<feature type="transmembrane region" description="Helical" evidence="10">
    <location>
        <begin position="263"/>
        <end position="280"/>
    </location>
</feature>
<evidence type="ECO:0000256" key="6">
    <source>
        <dbReference type="PIRSR" id="PIRSR600175-1"/>
    </source>
</evidence>
<dbReference type="OrthoDB" id="6581954at2759"/>
<dbReference type="InterPro" id="IPR037272">
    <property type="entry name" value="SNS_sf"/>
</dbReference>
<dbReference type="GO" id="GO:0005886">
    <property type="term" value="C:plasma membrane"/>
    <property type="evidence" value="ECO:0007669"/>
    <property type="project" value="TreeGrafter"/>
</dbReference>
<name>A0A7I8VY39_9ANNE</name>